<protein>
    <recommendedName>
        <fullName evidence="6">Mucoidy inhibitor A</fullName>
    </recommendedName>
</protein>
<dbReference type="PANTHER" id="PTHR31005:SF8">
    <property type="entry name" value="DUF4139 DOMAIN-CONTAINING PROTEIN"/>
    <property type="match status" value="1"/>
</dbReference>
<keyword evidence="5" id="KW-1185">Reference proteome</keyword>
<comment type="caution">
    <text evidence="4">The sequence shown here is derived from an EMBL/GenBank/DDBJ whole genome shotgun (WGS) entry which is preliminary data.</text>
</comment>
<feature type="compositionally biased region" description="Polar residues" evidence="1">
    <location>
        <begin position="271"/>
        <end position="285"/>
    </location>
</feature>
<evidence type="ECO:0000259" key="3">
    <source>
        <dbReference type="Pfam" id="PF13600"/>
    </source>
</evidence>
<dbReference type="NCBIfam" id="TIGR02231">
    <property type="entry name" value="mucoidy inhibitor MuiA family protein"/>
    <property type="match status" value="2"/>
</dbReference>
<dbReference type="AlphaFoldDB" id="A0AAD4LF86"/>
<evidence type="ECO:0000313" key="5">
    <source>
        <dbReference type="Proteomes" id="UP001201163"/>
    </source>
</evidence>
<feature type="domain" description="DUF4139" evidence="2">
    <location>
        <begin position="192"/>
        <end position="612"/>
    </location>
</feature>
<name>A0AAD4LF86_9AGAM</name>
<sequence>MTSTIKLNADNYPIKSVTVFKSNKAEVVRVFDLSLQPGQSKIQISHLPRAIDTDSARVSGLGDAQLFDVVCSIGRGTEEIDPLSTSEVVRKLKVKKDALVQDRDALDDISGTMVDYSRTLVGDKVSPDQAGKFFDALLTRSQTLRTVLYRGGIRNLDEEMEVHDVLCLGQERKSDGEVTVVIVAEQATEIALKLTYLVQNATWSAAYELHATTEAGVPSSSVSLHYRARIMQSTGEDWTDVALTLSTADMNLSTQSIPTLTPTKIRPPKNSFESFHPSTNRQSQPAALLRSRPMMRMSTLNCMVTEPSPSPRHLHRFATPPHEPEPQPDLAPAGDEWQAVETDTTDSDELTPIAEPTAVVHESSLALTYHIEGASRVPSDGVPHQLAVAVLPFSATLQHVAVPKARPVAYLHATVRNTSDYRLLAGPVHTFVDDAFAARTALPHDVALGDTFHCTLGADPATRIRYARTSRRADKPLDAAARAFSEQWASTAFTSRTIIANSHPFALRELVLRDAVPVSEDGERVNVVLRHPAALADLEQGEELKIGAEVGEEAKEVGDEDEERRATPRRKVRWCKLVDGKGGRKEGLFEWVVDVGAGEEVTIETEWDVKAPVSLKWIESV</sequence>
<reference evidence="4" key="1">
    <citation type="submission" date="2022-01" db="EMBL/GenBank/DDBJ databases">
        <title>Comparative genomics reveals a dynamic genome evolution in the ectomycorrhizal milk-cap (Lactarius) mushrooms.</title>
        <authorList>
            <consortium name="DOE Joint Genome Institute"/>
            <person name="Lebreton A."/>
            <person name="Tang N."/>
            <person name="Kuo A."/>
            <person name="LaButti K."/>
            <person name="Drula E."/>
            <person name="Barry K."/>
            <person name="Clum A."/>
            <person name="Lipzen A."/>
            <person name="Mousain D."/>
            <person name="Ng V."/>
            <person name="Wang R."/>
            <person name="Wang X."/>
            <person name="Dai Y."/>
            <person name="Henrissat B."/>
            <person name="Grigoriev I.V."/>
            <person name="Guerin-Laguette A."/>
            <person name="Yu F."/>
            <person name="Martin F.M."/>
        </authorList>
    </citation>
    <scope>NUCLEOTIDE SEQUENCE</scope>
    <source>
        <strain evidence="4">QP</strain>
    </source>
</reference>
<dbReference type="Pfam" id="PF13600">
    <property type="entry name" value="DUF4140"/>
    <property type="match status" value="1"/>
</dbReference>
<feature type="region of interest" description="Disordered" evidence="1">
    <location>
        <begin position="306"/>
        <end position="333"/>
    </location>
</feature>
<proteinExistence type="predicted"/>
<dbReference type="PANTHER" id="PTHR31005">
    <property type="entry name" value="DUF4139 DOMAIN-CONTAINING PROTEIN"/>
    <property type="match status" value="1"/>
</dbReference>
<dbReference type="Proteomes" id="UP001201163">
    <property type="component" value="Unassembled WGS sequence"/>
</dbReference>
<feature type="region of interest" description="Disordered" evidence="1">
    <location>
        <begin position="258"/>
        <end position="286"/>
    </location>
</feature>
<dbReference type="InterPro" id="IPR037291">
    <property type="entry name" value="DUF4139"/>
</dbReference>
<accession>A0AAD4LF86</accession>
<gene>
    <name evidence="4" type="ORF">EDB92DRAFT_1936445</name>
</gene>
<evidence type="ECO:0000313" key="4">
    <source>
        <dbReference type="EMBL" id="KAH8984948.1"/>
    </source>
</evidence>
<dbReference type="Pfam" id="PF13598">
    <property type="entry name" value="DUF4139"/>
    <property type="match status" value="1"/>
</dbReference>
<evidence type="ECO:0000259" key="2">
    <source>
        <dbReference type="Pfam" id="PF13598"/>
    </source>
</evidence>
<dbReference type="InterPro" id="IPR011935">
    <property type="entry name" value="CHP02231"/>
</dbReference>
<feature type="domain" description="DUF4140" evidence="3">
    <location>
        <begin position="17"/>
        <end position="108"/>
    </location>
</feature>
<dbReference type="InterPro" id="IPR025554">
    <property type="entry name" value="DUF4140"/>
</dbReference>
<organism evidence="4 5">
    <name type="scientific">Lactarius akahatsu</name>
    <dbReference type="NCBI Taxonomy" id="416441"/>
    <lineage>
        <taxon>Eukaryota</taxon>
        <taxon>Fungi</taxon>
        <taxon>Dikarya</taxon>
        <taxon>Basidiomycota</taxon>
        <taxon>Agaricomycotina</taxon>
        <taxon>Agaricomycetes</taxon>
        <taxon>Russulales</taxon>
        <taxon>Russulaceae</taxon>
        <taxon>Lactarius</taxon>
    </lineage>
</organism>
<evidence type="ECO:0008006" key="6">
    <source>
        <dbReference type="Google" id="ProtNLM"/>
    </source>
</evidence>
<dbReference type="EMBL" id="JAKELL010000070">
    <property type="protein sequence ID" value="KAH8984948.1"/>
    <property type="molecule type" value="Genomic_DNA"/>
</dbReference>
<evidence type="ECO:0000256" key="1">
    <source>
        <dbReference type="SAM" id="MobiDB-lite"/>
    </source>
</evidence>